<evidence type="ECO:0000313" key="10">
    <source>
        <dbReference type="EMBL" id="QOY87078.1"/>
    </source>
</evidence>
<name>A0A7S7NNV5_PALFE</name>
<keyword evidence="1 7" id="KW-0963">Cytoplasm</keyword>
<gene>
    <name evidence="7 10" type="primary">rsmA</name>
    <name evidence="7" type="synonym">ksgA</name>
    <name evidence="10" type="ORF">IRI77_30575</name>
</gene>
<comment type="subcellular location">
    <subcellularLocation>
        <location evidence="7">Cytoplasm</location>
    </subcellularLocation>
</comment>
<dbReference type="GO" id="GO:0003723">
    <property type="term" value="F:RNA binding"/>
    <property type="evidence" value="ECO:0007669"/>
    <property type="project" value="UniProtKB-UniRule"/>
</dbReference>
<dbReference type="EMBL" id="CP063849">
    <property type="protein sequence ID" value="QOY87078.1"/>
    <property type="molecule type" value="Genomic_DNA"/>
</dbReference>
<dbReference type="InterPro" id="IPR020596">
    <property type="entry name" value="rRNA_Ade_Mease_Trfase_CS"/>
</dbReference>
<feature type="binding site" evidence="7 8">
    <location>
        <position position="81"/>
    </location>
    <ligand>
        <name>S-adenosyl-L-methionine</name>
        <dbReference type="ChEBI" id="CHEBI:59789"/>
    </ligand>
</feature>
<dbReference type="CDD" id="cd02440">
    <property type="entry name" value="AdoMet_MTases"/>
    <property type="match status" value="1"/>
</dbReference>
<dbReference type="InterPro" id="IPR001737">
    <property type="entry name" value="KsgA/Erm"/>
</dbReference>
<dbReference type="GO" id="GO:0052908">
    <property type="term" value="F:16S rRNA (adenine(1518)-N(6)/adenine(1519)-N(6))-dimethyltransferase activity"/>
    <property type="evidence" value="ECO:0007669"/>
    <property type="project" value="UniProtKB-EC"/>
</dbReference>
<dbReference type="AlphaFoldDB" id="A0A7S7NNV5"/>
<protein>
    <recommendedName>
        <fullName evidence="7">Ribosomal RNA small subunit methyltransferase A</fullName>
        <ecNumber evidence="7">2.1.1.182</ecNumber>
    </recommendedName>
    <alternativeName>
        <fullName evidence="7">16S rRNA (adenine(1518)-N(6)/adenine(1519)-N(6))-dimethyltransferase</fullName>
    </alternativeName>
    <alternativeName>
        <fullName evidence="7">16S rRNA dimethyladenosine transferase</fullName>
    </alternativeName>
    <alternativeName>
        <fullName evidence="7">16S rRNA dimethylase</fullName>
    </alternativeName>
    <alternativeName>
        <fullName evidence="7">S-adenosylmethionine-6-N', N'-adenosyl(rRNA) dimethyltransferase</fullName>
    </alternativeName>
</protein>
<keyword evidence="2 7" id="KW-0698">rRNA processing</keyword>
<dbReference type="KEGG" id="pfer:IRI77_30575"/>
<evidence type="ECO:0000313" key="11">
    <source>
        <dbReference type="Proteomes" id="UP000593892"/>
    </source>
</evidence>
<keyword evidence="3 7" id="KW-0489">Methyltransferase</keyword>
<comment type="catalytic activity">
    <reaction evidence="7">
        <text>adenosine(1518)/adenosine(1519) in 16S rRNA + 4 S-adenosyl-L-methionine = N(6)-dimethyladenosine(1518)/N(6)-dimethyladenosine(1519) in 16S rRNA + 4 S-adenosyl-L-homocysteine + 4 H(+)</text>
        <dbReference type="Rhea" id="RHEA:19609"/>
        <dbReference type="Rhea" id="RHEA-COMP:10232"/>
        <dbReference type="Rhea" id="RHEA-COMP:10233"/>
        <dbReference type="ChEBI" id="CHEBI:15378"/>
        <dbReference type="ChEBI" id="CHEBI:57856"/>
        <dbReference type="ChEBI" id="CHEBI:59789"/>
        <dbReference type="ChEBI" id="CHEBI:74411"/>
        <dbReference type="ChEBI" id="CHEBI:74493"/>
        <dbReference type="EC" id="2.1.1.182"/>
    </reaction>
</comment>
<dbReference type="Proteomes" id="UP000593892">
    <property type="component" value="Chromosome"/>
</dbReference>
<dbReference type="RefSeq" id="WP_194448747.1">
    <property type="nucleotide sequence ID" value="NZ_CP063849.1"/>
</dbReference>
<evidence type="ECO:0000256" key="7">
    <source>
        <dbReference type="HAMAP-Rule" id="MF_00607"/>
    </source>
</evidence>
<dbReference type="PROSITE" id="PS51689">
    <property type="entry name" value="SAM_RNA_A_N6_MT"/>
    <property type="match status" value="1"/>
</dbReference>
<evidence type="ECO:0000256" key="1">
    <source>
        <dbReference type="ARBA" id="ARBA00022490"/>
    </source>
</evidence>
<dbReference type="SUPFAM" id="SSF53335">
    <property type="entry name" value="S-adenosyl-L-methionine-dependent methyltransferases"/>
    <property type="match status" value="1"/>
</dbReference>
<feature type="binding site" evidence="7 8">
    <location>
        <position position="8"/>
    </location>
    <ligand>
        <name>S-adenosyl-L-methionine</name>
        <dbReference type="ChEBI" id="CHEBI:59789"/>
    </ligand>
</feature>
<evidence type="ECO:0000256" key="5">
    <source>
        <dbReference type="ARBA" id="ARBA00022691"/>
    </source>
</evidence>
<comment type="similarity">
    <text evidence="7">Belongs to the class I-like SAM-binding methyltransferase superfamily. rRNA adenine N(6)-methyltransferase family. RsmA subfamily.</text>
</comment>
<dbReference type="SMART" id="SM00650">
    <property type="entry name" value="rADc"/>
    <property type="match status" value="1"/>
</dbReference>
<sequence>MGRPLGQHFLFQHSILARIAEAACPQQVGLCIEIGPGPGGLTEFLHPRAKRLIAVELDSALAAKLRERYTENPTVEIVQGDVLSTNLSQWGPATVCGNLPYYITSPIIEQVLAMGPALERAVFLVQKEVADRLAAPSGNRDYGYLSVATQLFCTVERLFLVKPASFRPPPKVDSAVVRLTPRTSLPVADTKAFLRFASACFRQKRKTLRNNLSAHYPPEKLTNLPEAGLRAEQLSLPELIRLFGVLNP</sequence>
<evidence type="ECO:0000256" key="4">
    <source>
        <dbReference type="ARBA" id="ARBA00022679"/>
    </source>
</evidence>
<dbReference type="InterPro" id="IPR029063">
    <property type="entry name" value="SAM-dependent_MTases_sf"/>
</dbReference>
<keyword evidence="5 7" id="KW-0949">S-adenosyl-L-methionine</keyword>
<feature type="binding site" evidence="7 8">
    <location>
        <position position="98"/>
    </location>
    <ligand>
        <name>S-adenosyl-L-methionine</name>
        <dbReference type="ChEBI" id="CHEBI:59789"/>
    </ligand>
</feature>
<evidence type="ECO:0000259" key="9">
    <source>
        <dbReference type="SMART" id="SM00650"/>
    </source>
</evidence>
<dbReference type="EC" id="2.1.1.182" evidence="7"/>
<keyword evidence="6 7" id="KW-0694">RNA-binding</keyword>
<keyword evidence="11" id="KW-1185">Reference proteome</keyword>
<dbReference type="GO" id="GO:0005829">
    <property type="term" value="C:cytosol"/>
    <property type="evidence" value="ECO:0007669"/>
    <property type="project" value="TreeGrafter"/>
</dbReference>
<dbReference type="Gene3D" id="3.40.50.150">
    <property type="entry name" value="Vaccinia Virus protein VP39"/>
    <property type="match status" value="1"/>
</dbReference>
<dbReference type="PANTHER" id="PTHR11727">
    <property type="entry name" value="DIMETHYLADENOSINE TRANSFERASE"/>
    <property type="match status" value="1"/>
</dbReference>
<dbReference type="InterPro" id="IPR020598">
    <property type="entry name" value="rRNA_Ade_methylase_Trfase_N"/>
</dbReference>
<evidence type="ECO:0000256" key="2">
    <source>
        <dbReference type="ARBA" id="ARBA00022552"/>
    </source>
</evidence>
<feature type="domain" description="Ribosomal RNA adenine methylase transferase N-terminal" evidence="9">
    <location>
        <begin position="15"/>
        <end position="183"/>
    </location>
</feature>
<evidence type="ECO:0000256" key="6">
    <source>
        <dbReference type="ARBA" id="ARBA00022884"/>
    </source>
</evidence>
<organism evidence="10 11">
    <name type="scientific">Paludibaculum fermentans</name>
    <dbReference type="NCBI Taxonomy" id="1473598"/>
    <lineage>
        <taxon>Bacteria</taxon>
        <taxon>Pseudomonadati</taxon>
        <taxon>Acidobacteriota</taxon>
        <taxon>Terriglobia</taxon>
        <taxon>Bryobacterales</taxon>
        <taxon>Bryobacteraceae</taxon>
        <taxon>Paludibaculum</taxon>
    </lineage>
</organism>
<feature type="binding site" evidence="7 8">
    <location>
        <position position="10"/>
    </location>
    <ligand>
        <name>S-adenosyl-L-methionine</name>
        <dbReference type="ChEBI" id="CHEBI:59789"/>
    </ligand>
</feature>
<dbReference type="Gene3D" id="1.10.8.100">
    <property type="entry name" value="Ribosomal RNA adenine dimethylase-like, domain 2"/>
    <property type="match status" value="1"/>
</dbReference>
<dbReference type="InterPro" id="IPR011530">
    <property type="entry name" value="rRNA_adenine_dimethylase"/>
</dbReference>
<dbReference type="PANTHER" id="PTHR11727:SF7">
    <property type="entry name" value="DIMETHYLADENOSINE TRANSFERASE-RELATED"/>
    <property type="match status" value="1"/>
</dbReference>
<accession>A0A7S7NNV5</accession>
<evidence type="ECO:0000256" key="3">
    <source>
        <dbReference type="ARBA" id="ARBA00022603"/>
    </source>
</evidence>
<keyword evidence="4 7" id="KW-0808">Transferase</keyword>
<dbReference type="NCBIfam" id="TIGR00755">
    <property type="entry name" value="ksgA"/>
    <property type="match status" value="1"/>
</dbReference>
<reference evidence="10 11" key="1">
    <citation type="submission" date="2020-10" db="EMBL/GenBank/DDBJ databases">
        <title>Complete genome sequence of Paludibaculum fermentans P105T, a facultatively anaerobic acidobacterium capable of dissimilatory Fe(III) reduction.</title>
        <authorList>
            <person name="Dedysh S.N."/>
            <person name="Beletsky A.V."/>
            <person name="Kulichevskaya I.S."/>
            <person name="Mardanov A.V."/>
            <person name="Ravin N.V."/>
        </authorList>
    </citation>
    <scope>NUCLEOTIDE SEQUENCE [LARGE SCALE GENOMIC DNA]</scope>
    <source>
        <strain evidence="10 11">P105</strain>
    </source>
</reference>
<dbReference type="HAMAP" id="MF_00607">
    <property type="entry name" value="16SrRNA_methyltr_A"/>
    <property type="match status" value="1"/>
</dbReference>
<feature type="binding site" evidence="7 8">
    <location>
        <position position="35"/>
    </location>
    <ligand>
        <name>S-adenosyl-L-methionine</name>
        <dbReference type="ChEBI" id="CHEBI:59789"/>
    </ligand>
</feature>
<proteinExistence type="inferred from homology"/>
<feature type="binding site" evidence="7 8">
    <location>
        <position position="56"/>
    </location>
    <ligand>
        <name>S-adenosyl-L-methionine</name>
        <dbReference type="ChEBI" id="CHEBI:59789"/>
    </ligand>
</feature>
<evidence type="ECO:0000256" key="8">
    <source>
        <dbReference type="PROSITE-ProRule" id="PRU01026"/>
    </source>
</evidence>
<dbReference type="PROSITE" id="PS01131">
    <property type="entry name" value="RRNA_A_DIMETH"/>
    <property type="match status" value="1"/>
</dbReference>
<dbReference type="Pfam" id="PF00398">
    <property type="entry name" value="RrnaAD"/>
    <property type="match status" value="1"/>
</dbReference>
<dbReference type="InterPro" id="IPR023165">
    <property type="entry name" value="rRNA_Ade_diMease-like_C"/>
</dbReference>
<comment type="function">
    <text evidence="7">Specifically dimethylates two adjacent adenosines (A1518 and A1519) in the loop of a conserved hairpin near the 3'-end of 16S rRNA in the 30S particle. May play a critical role in biogenesis of 30S subunits.</text>
</comment>